<comment type="caution">
    <text evidence="6">The sequence shown here is derived from an EMBL/GenBank/DDBJ whole genome shotgun (WGS) entry which is preliminary data.</text>
</comment>
<keyword evidence="7" id="KW-1185">Reference proteome</keyword>
<organism evidence="6 7">
    <name type="scientific">Salvia divinorum</name>
    <name type="common">Maria pastora</name>
    <name type="synonym">Diviner's sage</name>
    <dbReference type="NCBI Taxonomy" id="28513"/>
    <lineage>
        <taxon>Eukaryota</taxon>
        <taxon>Viridiplantae</taxon>
        <taxon>Streptophyta</taxon>
        <taxon>Embryophyta</taxon>
        <taxon>Tracheophyta</taxon>
        <taxon>Spermatophyta</taxon>
        <taxon>Magnoliopsida</taxon>
        <taxon>eudicotyledons</taxon>
        <taxon>Gunneridae</taxon>
        <taxon>Pentapetalae</taxon>
        <taxon>asterids</taxon>
        <taxon>lamiids</taxon>
        <taxon>Lamiales</taxon>
        <taxon>Lamiaceae</taxon>
        <taxon>Nepetoideae</taxon>
        <taxon>Mentheae</taxon>
        <taxon>Salviinae</taxon>
        <taxon>Salvia</taxon>
        <taxon>Salvia subgen. Calosphace</taxon>
    </lineage>
</organism>
<dbReference type="PANTHER" id="PTHR21495">
    <property type="entry name" value="NUCLEOPORIN-RELATED"/>
    <property type="match status" value="1"/>
</dbReference>
<keyword evidence="3 4" id="KW-0964">Secreted</keyword>
<evidence type="ECO:0000313" key="7">
    <source>
        <dbReference type="Proteomes" id="UP001567538"/>
    </source>
</evidence>
<keyword evidence="5" id="KW-0812">Transmembrane</keyword>
<dbReference type="EMBL" id="JBEAFC010000006">
    <property type="protein sequence ID" value="KAL1554407.1"/>
    <property type="molecule type" value="Genomic_DNA"/>
</dbReference>
<comment type="subunit">
    <text evidence="2 4">Homodimer.</text>
</comment>
<evidence type="ECO:0000313" key="6">
    <source>
        <dbReference type="EMBL" id="KAL1554407.1"/>
    </source>
</evidence>
<gene>
    <name evidence="6" type="ORF">AAHA92_14969</name>
</gene>
<evidence type="ECO:0000256" key="5">
    <source>
        <dbReference type="SAM" id="Phobius"/>
    </source>
</evidence>
<proteinExistence type="inferred from homology"/>
<dbReference type="Pfam" id="PF03018">
    <property type="entry name" value="Dirigent"/>
    <property type="match status" value="1"/>
</dbReference>
<comment type="similarity">
    <text evidence="1 4">Belongs to the plant dirigent protein family.</text>
</comment>
<evidence type="ECO:0000256" key="2">
    <source>
        <dbReference type="ARBA" id="ARBA00011738"/>
    </source>
</evidence>
<comment type="function">
    <text evidence="4">Dirigent proteins impart stereoselectivity on the phenoxy radical-coupling reaction, yielding optically active lignans from two molecules of coniferyl alcohol in the biosynthesis of lignans, flavonolignans, and alkaloids and thus plays a central role in plant secondary metabolism.</text>
</comment>
<dbReference type="GO" id="GO:0048046">
    <property type="term" value="C:apoplast"/>
    <property type="evidence" value="ECO:0007669"/>
    <property type="project" value="UniProtKB-SubCell"/>
</dbReference>
<dbReference type="InterPro" id="IPR004265">
    <property type="entry name" value="Dirigent"/>
</dbReference>
<evidence type="ECO:0000256" key="1">
    <source>
        <dbReference type="ARBA" id="ARBA00010746"/>
    </source>
</evidence>
<name>A0ABD1HDA0_SALDI</name>
<keyword evidence="4" id="KW-0052">Apoplast</keyword>
<accession>A0ABD1HDA0</accession>
<dbReference type="InterPro" id="IPR044859">
    <property type="entry name" value="Allene_oxi_cyc_Dirigent"/>
</dbReference>
<sequence>MENPKLGYFLIISSMLITVATAGPTWSHSIRRGKKQITTLHFYVHDVRGGPNATLYAVARAPITADSPTSFGQINVFDDLVTAEPDINSPEVARVQGTTTSADLRVRAVSMNINFFITAGEFNGSTISIVGRNAVFEAERELPVVGGTRAFRNARGYAITKSYSNDAATNYSVIEYTIYVTSTKV</sequence>
<dbReference type="AlphaFoldDB" id="A0ABD1HDA0"/>
<keyword evidence="5" id="KW-1133">Transmembrane helix</keyword>
<evidence type="ECO:0000256" key="3">
    <source>
        <dbReference type="ARBA" id="ARBA00022525"/>
    </source>
</evidence>
<reference evidence="6 7" key="1">
    <citation type="submission" date="2024-06" db="EMBL/GenBank/DDBJ databases">
        <title>A chromosome level genome sequence of Diviner's sage (Salvia divinorum).</title>
        <authorList>
            <person name="Ford S.A."/>
            <person name="Ro D.-K."/>
            <person name="Ness R.W."/>
            <person name="Phillips M.A."/>
        </authorList>
    </citation>
    <scope>NUCLEOTIDE SEQUENCE [LARGE SCALE GENOMIC DNA]</scope>
    <source>
        <strain evidence="6">SAF-2024a</strain>
        <tissue evidence="6">Leaf</tissue>
    </source>
</reference>
<comment type="subcellular location">
    <subcellularLocation>
        <location evidence="4">Secreted</location>
        <location evidence="4">Extracellular space</location>
        <location evidence="4">Apoplast</location>
    </subcellularLocation>
</comment>
<dbReference type="GO" id="GO:0009699">
    <property type="term" value="P:phenylpropanoid biosynthetic process"/>
    <property type="evidence" value="ECO:0007669"/>
    <property type="project" value="UniProtKB-ARBA"/>
</dbReference>
<dbReference type="Proteomes" id="UP001567538">
    <property type="component" value="Unassembled WGS sequence"/>
</dbReference>
<protein>
    <recommendedName>
        <fullName evidence="4">Dirigent protein</fullName>
    </recommendedName>
</protein>
<feature type="transmembrane region" description="Helical" evidence="5">
    <location>
        <begin position="6"/>
        <end position="26"/>
    </location>
</feature>
<dbReference type="Gene3D" id="2.40.480.10">
    <property type="entry name" value="Allene oxide cyclase-like"/>
    <property type="match status" value="1"/>
</dbReference>
<evidence type="ECO:0000256" key="4">
    <source>
        <dbReference type="RuleBase" id="RU363099"/>
    </source>
</evidence>
<keyword evidence="5" id="KW-0472">Membrane</keyword>